<protein>
    <submittedName>
        <fullName evidence="2">Expressed protein</fullName>
    </submittedName>
</protein>
<keyword evidence="3" id="KW-1185">Reference proteome</keyword>
<dbReference type="AlphaFoldDB" id="A0AAV0BV95"/>
<organism evidence="2 3">
    <name type="scientific">Phakopsora pachyrhizi</name>
    <name type="common">Asian soybean rust disease fungus</name>
    <dbReference type="NCBI Taxonomy" id="170000"/>
    <lineage>
        <taxon>Eukaryota</taxon>
        <taxon>Fungi</taxon>
        <taxon>Dikarya</taxon>
        <taxon>Basidiomycota</taxon>
        <taxon>Pucciniomycotina</taxon>
        <taxon>Pucciniomycetes</taxon>
        <taxon>Pucciniales</taxon>
        <taxon>Phakopsoraceae</taxon>
        <taxon>Phakopsora</taxon>
    </lineage>
</organism>
<feature type="compositionally biased region" description="Polar residues" evidence="1">
    <location>
        <begin position="639"/>
        <end position="654"/>
    </location>
</feature>
<comment type="caution">
    <text evidence="2">The sequence shown here is derived from an EMBL/GenBank/DDBJ whole genome shotgun (WGS) entry which is preliminary data.</text>
</comment>
<dbReference type="EMBL" id="CALTRL010006341">
    <property type="protein sequence ID" value="CAH7690583.1"/>
    <property type="molecule type" value="Genomic_DNA"/>
</dbReference>
<evidence type="ECO:0000313" key="2">
    <source>
        <dbReference type="EMBL" id="CAH7690583.1"/>
    </source>
</evidence>
<evidence type="ECO:0000256" key="1">
    <source>
        <dbReference type="SAM" id="MobiDB-lite"/>
    </source>
</evidence>
<feature type="compositionally biased region" description="Basic and acidic residues" evidence="1">
    <location>
        <begin position="853"/>
        <end position="869"/>
    </location>
</feature>
<feature type="region of interest" description="Disordered" evidence="1">
    <location>
        <begin position="853"/>
        <end position="897"/>
    </location>
</feature>
<reference evidence="2" key="1">
    <citation type="submission" date="2022-06" db="EMBL/GenBank/DDBJ databases">
        <authorList>
            <consortium name="SYNGENTA / RWTH Aachen University"/>
        </authorList>
    </citation>
    <scope>NUCLEOTIDE SEQUENCE</scope>
</reference>
<feature type="compositionally biased region" description="Polar residues" evidence="1">
    <location>
        <begin position="870"/>
        <end position="888"/>
    </location>
</feature>
<sequence length="914" mass="101431">MASRFGDCKPKVNETGIQHKIDELEGQRESEMYTGRIRGTSDVAILSSLRPERWSSWSSEAQTAPVILQPYSLKAGTTSEGAPLGLTLVKLPFPSFEDDFEFKKPVENSASMSDRGGFGRCVAENTIEEEVEEKEENNNVRSSAAEPQVMGEIIATEDDVSGLITSENSKTRSSWFLKSRVFDDLEPSVKEIEGAFEEGTSEADDCFEKGAMMMDSSETDIMEDSPTTGRRARWTSRKFSKQPQEMFGPINLNVECFKESNSKYSPMSISRQSLCADGSCLENQISPPNSSSHGTDATQSDDLRQLCLSVKRCSGLGNRMFDSSIRSLDSTSPDCIRSLKFCDDGSCSRKFAHSSTVIEDRAQHKPDSLSKSLSKMTEHSSPDFVGFHRLSRVLANPVHTSQTSQSRNLSMEKKHVKYLRSVEGCIFFDPEESNDECDGDFDALVELEISRLERVQLEWRRLCEEIGIELKRSRQKWPDNERSIKILQELVSPTTIDAIEDFITNSRKLYQLKGEIGAVPCHSVYKGSSDLGDYSDFQITPSPKHPFGSKPATPIVFSATHLESHKRPKEKCPESRIEVFEDKCHSFTTPPNSIAQVNKGFGARTFPALVTLPLPSAFVSPEKFTSSVSREIKGEKQSSRLSNASLKNWRTSNPHIAASRSGPVRIENGGRLAPFKRSRLISENSDKSASGIRSRTNSSARKVLSDLSVNQPSPSATIITNIDRKNVGLAVRKSTANMIQAGSLEDVLSDKLKTPRETKKPWLKNSGGIKIVSEKPSWDVTFMMESASAGRVGHYNLGGEEQEEVGEKSLEETGILIGAGEGSFGYLKGFSKAESIRRKKQTRSNIKACKSFDERNRRNKDSAIDKSEVGKQTGSVRSMRSSTLNPNSRRFPLGAKTTSRNEETLNKSMITRIL</sequence>
<evidence type="ECO:0000313" key="3">
    <source>
        <dbReference type="Proteomes" id="UP001153365"/>
    </source>
</evidence>
<proteinExistence type="predicted"/>
<feature type="region of interest" description="Disordered" evidence="1">
    <location>
        <begin position="625"/>
        <end position="669"/>
    </location>
</feature>
<name>A0AAV0BV95_PHAPC</name>
<accession>A0AAV0BV95</accession>
<gene>
    <name evidence="2" type="ORF">PPACK8108_LOCUS25974</name>
</gene>
<dbReference type="Proteomes" id="UP001153365">
    <property type="component" value="Unassembled WGS sequence"/>
</dbReference>